<dbReference type="InterPro" id="IPR042095">
    <property type="entry name" value="SUMF_sf"/>
</dbReference>
<organism evidence="3 4">
    <name type="scientific">Albidovulum sediminis</name>
    <dbReference type="NCBI Taxonomy" id="3066345"/>
    <lineage>
        <taxon>Bacteria</taxon>
        <taxon>Pseudomonadati</taxon>
        <taxon>Pseudomonadota</taxon>
        <taxon>Alphaproteobacteria</taxon>
        <taxon>Rhodobacterales</taxon>
        <taxon>Paracoccaceae</taxon>
        <taxon>Albidovulum</taxon>
    </lineage>
</organism>
<proteinExistence type="predicted"/>
<protein>
    <submittedName>
        <fullName evidence="3">Formylglycine-generating enzyme family protein</fullName>
    </submittedName>
</protein>
<evidence type="ECO:0000259" key="2">
    <source>
        <dbReference type="Pfam" id="PF03781"/>
    </source>
</evidence>
<dbReference type="PANTHER" id="PTHR23150">
    <property type="entry name" value="SULFATASE MODIFYING FACTOR 1, 2"/>
    <property type="match status" value="1"/>
</dbReference>
<evidence type="ECO:0000313" key="3">
    <source>
        <dbReference type="EMBL" id="MCT8330724.1"/>
    </source>
</evidence>
<dbReference type="Gene3D" id="3.90.1580.10">
    <property type="entry name" value="paralog of FGE (formylglycine-generating enzyme)"/>
    <property type="match status" value="1"/>
</dbReference>
<comment type="caution">
    <text evidence="3">The sequence shown here is derived from an EMBL/GenBank/DDBJ whole genome shotgun (WGS) entry which is preliminary data.</text>
</comment>
<dbReference type="EMBL" id="JAOCQF010000002">
    <property type="protein sequence ID" value="MCT8330724.1"/>
    <property type="molecule type" value="Genomic_DNA"/>
</dbReference>
<feature type="region of interest" description="Disordered" evidence="1">
    <location>
        <begin position="253"/>
        <end position="277"/>
    </location>
</feature>
<dbReference type="RefSeq" id="WP_261496577.1">
    <property type="nucleotide sequence ID" value="NZ_JAOCQF010000002.1"/>
</dbReference>
<evidence type="ECO:0000256" key="1">
    <source>
        <dbReference type="SAM" id="MobiDB-lite"/>
    </source>
</evidence>
<keyword evidence="4" id="KW-1185">Reference proteome</keyword>
<dbReference type="SUPFAM" id="SSF56436">
    <property type="entry name" value="C-type lectin-like"/>
    <property type="match status" value="1"/>
</dbReference>
<accession>A0ABT2NT14</accession>
<feature type="domain" description="Sulfatase-modifying factor enzyme-like" evidence="2">
    <location>
        <begin position="16"/>
        <end position="315"/>
    </location>
</feature>
<sequence>MTAPSSLAEPARQAREGMIWIPGGTFLMGSDRNYPEEAPAHRVSVDGFWIDRTCVTNREFARFVEATGHVTLAERPADPADYPDAAPELLVPASAVVQMPERPVNMGLPYSWWAYVPGADWRHPRGPGSSIDDLPDHPVVHVSFEDVAAYAAWAGKDLPTEAEWEFAARGGLNGAEFAWGDELVPGGVHMANTWQGEFPRVNTMEDGYLWTSPVGAFPANGYGLFDMIGNVWEWTADWYQDHARIERPCCVARNPRGGPEETSGGSAGPNRQTPRKVLKGGSHLCAPNYCQRYRPAARLAHPVDTTTCHVGFRCVLRA</sequence>
<reference evidence="4" key="1">
    <citation type="submission" date="2023-07" db="EMBL/GenBank/DDBJ databases">
        <title>Defluviimonas sediminis sp. nov., isolated from mangrove sediment.</title>
        <authorList>
            <person name="Liu L."/>
            <person name="Li J."/>
            <person name="Huang Y."/>
            <person name="Pan J."/>
            <person name="Li M."/>
        </authorList>
    </citation>
    <scope>NUCLEOTIDE SEQUENCE [LARGE SCALE GENOMIC DNA]</scope>
    <source>
        <strain evidence="4">FT324</strain>
    </source>
</reference>
<evidence type="ECO:0000313" key="4">
    <source>
        <dbReference type="Proteomes" id="UP001205601"/>
    </source>
</evidence>
<name>A0ABT2NT14_9RHOB</name>
<gene>
    <name evidence="3" type="ORF">N5I32_14460</name>
</gene>
<dbReference type="InterPro" id="IPR016187">
    <property type="entry name" value="CTDL_fold"/>
</dbReference>
<dbReference type="PANTHER" id="PTHR23150:SF19">
    <property type="entry name" value="FORMYLGLYCINE-GENERATING ENZYME"/>
    <property type="match status" value="1"/>
</dbReference>
<dbReference type="Pfam" id="PF03781">
    <property type="entry name" value="FGE-sulfatase"/>
    <property type="match status" value="1"/>
</dbReference>
<dbReference type="InterPro" id="IPR051043">
    <property type="entry name" value="Sulfatase_Mod_Factor_Kinase"/>
</dbReference>
<dbReference type="InterPro" id="IPR005532">
    <property type="entry name" value="SUMF_dom"/>
</dbReference>
<dbReference type="Proteomes" id="UP001205601">
    <property type="component" value="Unassembled WGS sequence"/>
</dbReference>